<dbReference type="CDD" id="cd00177">
    <property type="entry name" value="START"/>
    <property type="match status" value="2"/>
</dbReference>
<feature type="region of interest" description="Disordered" evidence="1">
    <location>
        <begin position="1114"/>
        <end position="1150"/>
    </location>
</feature>
<dbReference type="PROSITE" id="PS50848">
    <property type="entry name" value="START"/>
    <property type="match status" value="2"/>
</dbReference>
<dbReference type="GO" id="GO:0008289">
    <property type="term" value="F:lipid binding"/>
    <property type="evidence" value="ECO:0007669"/>
    <property type="project" value="InterPro"/>
</dbReference>
<feature type="compositionally biased region" description="Low complexity" evidence="1">
    <location>
        <begin position="1059"/>
        <end position="1069"/>
    </location>
</feature>
<feature type="region of interest" description="Disordered" evidence="1">
    <location>
        <begin position="961"/>
        <end position="1077"/>
    </location>
</feature>
<dbReference type="PANTHER" id="PTHR19308:SF14">
    <property type="entry name" value="START DOMAIN-CONTAINING PROTEIN"/>
    <property type="match status" value="1"/>
</dbReference>
<feature type="compositionally biased region" description="Basic and acidic residues" evidence="1">
    <location>
        <begin position="1423"/>
        <end position="1434"/>
    </location>
</feature>
<feature type="compositionally biased region" description="Polar residues" evidence="1">
    <location>
        <begin position="1344"/>
        <end position="1353"/>
    </location>
</feature>
<dbReference type="InterPro" id="IPR002913">
    <property type="entry name" value="START_lipid-bd_dom"/>
</dbReference>
<dbReference type="InterPro" id="IPR023393">
    <property type="entry name" value="START-like_dom_sf"/>
</dbReference>
<feature type="compositionally biased region" description="Low complexity" evidence="1">
    <location>
        <begin position="1004"/>
        <end position="1018"/>
    </location>
</feature>
<organism evidence="3 4">
    <name type="scientific">Podila minutissima</name>
    <dbReference type="NCBI Taxonomy" id="64525"/>
    <lineage>
        <taxon>Eukaryota</taxon>
        <taxon>Fungi</taxon>
        <taxon>Fungi incertae sedis</taxon>
        <taxon>Mucoromycota</taxon>
        <taxon>Mortierellomycotina</taxon>
        <taxon>Mortierellomycetes</taxon>
        <taxon>Mortierellales</taxon>
        <taxon>Mortierellaceae</taxon>
        <taxon>Podila</taxon>
    </lineage>
</organism>
<dbReference type="SMART" id="SM00234">
    <property type="entry name" value="START"/>
    <property type="match status" value="1"/>
</dbReference>
<dbReference type="PANTHER" id="PTHR19308">
    <property type="entry name" value="PHOSPHATIDYLCHOLINE TRANSFER PROTEIN"/>
    <property type="match status" value="1"/>
</dbReference>
<feature type="compositionally biased region" description="Polar residues" evidence="1">
    <location>
        <begin position="427"/>
        <end position="436"/>
    </location>
</feature>
<feature type="compositionally biased region" description="Pro residues" evidence="1">
    <location>
        <begin position="1330"/>
        <end position="1339"/>
    </location>
</feature>
<feature type="compositionally biased region" description="Basic and acidic residues" evidence="1">
    <location>
        <begin position="437"/>
        <end position="452"/>
    </location>
</feature>
<feature type="compositionally biased region" description="Polar residues" evidence="1">
    <location>
        <begin position="1195"/>
        <end position="1209"/>
    </location>
</feature>
<feature type="region of interest" description="Disordered" evidence="1">
    <location>
        <begin position="1189"/>
        <end position="1220"/>
    </location>
</feature>
<dbReference type="Gene3D" id="3.30.530.20">
    <property type="match status" value="2"/>
</dbReference>
<sequence>MKAPGPSARMSQFLGDESLVWVEQHHRTTAASASAANSKTSFNYSNSGLSSSGLDYPHSGDENESDTADRHRSQFYVADPLKRTKEYHLDQAVQAIQLLKAAAKPDGWKKVIKHKSGCLVYQATGGGDKHPAFKGEHVIRGYRAQDVFSVVGVRKLWDDWYDELSCVESYDESTNLMYMVMKSTLSSKTRDISMVERIEVERDGTIYFASCSVESNKIPRISGKVRADIFVAGWIIQPLPSNPPITKITYVIQTDLLSRLPKFIARRSLAKRPLVITTIETHLKKNGAPMVMSNLVSQTANRHRSLSEPLKPEKFMFSEESSENVQSGSAFLNPIGPLKNSGEELEQLDDRDETVEYEIQQTIAAINDRSASRNSCNSLAPSLMSTRSIAPSIFSQEFIENNAVLGDTALFGDSALFGKGGIFESTIRSDGTQARPQDQKQTHLDGHQDRSNRPPTSAVRPLSPESEPPSRHSSVGLDHRTSNHLTTPKSGHRSRTSRHRDPSTPEPLRSVVTPATPPLTPTTSTDGKDAASDSDASMTARVKVVPRIPKTPSAIDPSLPPRPSSMAFAAHGMGVRSPSSIMEARRHSTLIGRSSSFAPRHSTIIPMRSNPNLSLANLNRASALGFGGYGGSNTMKRQSTVPSLNSDRSSSNGGGYTSVVMVPHRHSETARKALAMFKVLASSPEDRWRAVSNDDGFKSYSRVISGAGLPMLRGEGVITGGWTVEQINAVIESAGCRNIWDERFENLSVAETFNQNEYLFHVTLRGVSSLTGRDLAGVTIVDRDVQTSALYNVSTSVLDPTIPEDPGRIRALLELSGWSLRPTFDGQGNTVAVNVTFVIQIDIRGTLPNSVVKSMTASMTTAVSRLNQFLNKTGYPPYASHISGTRLLDTFDPTTGFYELCYKAAPGWTEIRVGRKVYKDGYDFFIKPDDPTVRVELAPDFGGVRVWTTLDHEGQSIVAQVTRKGQNPALSISKESNEDESGSEDYNRHDSSQPPRERSRDSHVPSSSPSYSSSSSLSFGPGPHRKRSSTHYQTQSNDETDVYDIGSGSIRSMGGAGTLSSMPLSSPSSIGRKRRSAERLPTFLSAFDANTDDDVVASEPPQTSTLESTILAAASPSCERKGRSRTRAPRSLITIPAGAPSPPLPRRSSSLSRYSIPLSAYLAQEDAPPVPINSATTVSISSPIILPSQSLAPLDTSSPSTIKTYSPSVSGPEPAVASQPGSPTLGPFHIPHFADIVRGTKESLTKDAVEEEAVSLVEDSLEAFVSSREESSKVVNSSTEDPAKVVATLSDPPTTTIPPFQSMISTSAAASSAVVTAVSLTGLDDAPSSSIPPPPPTPPKRTASLIQKEQIQTPAEEEAISVATVDVSETETPTLEELAVPSGETPPSDDNAKTTLAPPPRASSLKHSSSSSSTARRVTFSPDVRDICAEDKPSRIKPRARRSKKGKKVSAVSPLDSLANKEEVQDGAVIVSTVGALAKKGVRAVVVVEKEYESDEAEFVEAQEELFVDQENEEKVVKISTMELEHDMEDYARVWEQAPVGLARELRQMQVRIVVLSVVLWVYANYGPAAFSV</sequence>
<dbReference type="Proteomes" id="UP000696485">
    <property type="component" value="Unassembled WGS sequence"/>
</dbReference>
<feature type="compositionally biased region" description="Basic residues" evidence="1">
    <location>
        <begin position="1435"/>
        <end position="1448"/>
    </location>
</feature>
<evidence type="ECO:0000313" key="3">
    <source>
        <dbReference type="EMBL" id="KAF9331877.1"/>
    </source>
</evidence>
<evidence type="ECO:0000259" key="2">
    <source>
        <dbReference type="PROSITE" id="PS50848"/>
    </source>
</evidence>
<dbReference type="EMBL" id="JAAAUY010000296">
    <property type="protein sequence ID" value="KAF9331877.1"/>
    <property type="molecule type" value="Genomic_DNA"/>
</dbReference>
<feature type="compositionally biased region" description="Basic and acidic residues" evidence="1">
    <location>
        <begin position="985"/>
        <end position="1003"/>
    </location>
</feature>
<reference evidence="3" key="1">
    <citation type="journal article" date="2020" name="Fungal Divers.">
        <title>Resolving the Mortierellaceae phylogeny through synthesis of multi-gene phylogenetics and phylogenomics.</title>
        <authorList>
            <person name="Vandepol N."/>
            <person name="Liber J."/>
            <person name="Desiro A."/>
            <person name="Na H."/>
            <person name="Kennedy M."/>
            <person name="Barry K."/>
            <person name="Grigoriev I.V."/>
            <person name="Miller A.N."/>
            <person name="O'Donnell K."/>
            <person name="Stajich J.E."/>
            <person name="Bonito G."/>
        </authorList>
    </citation>
    <scope>NUCLEOTIDE SEQUENCE</scope>
    <source>
        <strain evidence="3">NVP1</strain>
    </source>
</reference>
<feature type="region of interest" description="Disordered" evidence="1">
    <location>
        <begin position="1324"/>
        <end position="1448"/>
    </location>
</feature>
<dbReference type="Pfam" id="PF01852">
    <property type="entry name" value="START"/>
    <property type="match status" value="2"/>
</dbReference>
<name>A0A9P5VM64_9FUNG</name>
<dbReference type="SUPFAM" id="SSF55961">
    <property type="entry name" value="Bet v1-like"/>
    <property type="match status" value="2"/>
</dbReference>
<dbReference type="InterPro" id="IPR051213">
    <property type="entry name" value="START_lipid_transfer"/>
</dbReference>
<proteinExistence type="predicted"/>
<feature type="compositionally biased region" description="Polar residues" evidence="1">
    <location>
        <begin position="961"/>
        <end position="974"/>
    </location>
</feature>
<feature type="region of interest" description="Disordered" evidence="1">
    <location>
        <begin position="427"/>
        <end position="540"/>
    </location>
</feature>
<comment type="caution">
    <text evidence="3">The sequence shown here is derived from an EMBL/GenBank/DDBJ whole genome shotgun (WGS) entry which is preliminary data.</text>
</comment>
<evidence type="ECO:0000256" key="1">
    <source>
        <dbReference type="SAM" id="MobiDB-lite"/>
    </source>
</evidence>
<dbReference type="GO" id="GO:0005737">
    <property type="term" value="C:cytoplasm"/>
    <property type="evidence" value="ECO:0007669"/>
    <property type="project" value="UniProtKB-ARBA"/>
</dbReference>
<feature type="region of interest" description="Disordered" evidence="1">
    <location>
        <begin position="53"/>
        <end position="72"/>
    </location>
</feature>
<feature type="domain" description="START" evidence="2">
    <location>
        <begin position="668"/>
        <end position="857"/>
    </location>
</feature>
<feature type="compositionally biased region" description="Low complexity" evidence="1">
    <location>
        <begin position="1403"/>
        <end position="1413"/>
    </location>
</feature>
<accession>A0A9P5VM64</accession>
<feature type="domain" description="START" evidence="2">
    <location>
        <begin position="146"/>
        <end position="270"/>
    </location>
</feature>
<protein>
    <recommendedName>
        <fullName evidence="2">START domain-containing protein</fullName>
    </recommendedName>
</protein>
<keyword evidence="4" id="KW-1185">Reference proteome</keyword>
<gene>
    <name evidence="3" type="ORF">BG006_005251</name>
</gene>
<evidence type="ECO:0000313" key="4">
    <source>
        <dbReference type="Proteomes" id="UP000696485"/>
    </source>
</evidence>